<proteinExistence type="predicted"/>
<gene>
    <name evidence="1" type="ORF">Patl1_20768</name>
</gene>
<dbReference type="Proteomes" id="UP001164250">
    <property type="component" value="Chromosome 4"/>
</dbReference>
<organism evidence="1 2">
    <name type="scientific">Pistacia atlantica</name>
    <dbReference type="NCBI Taxonomy" id="434234"/>
    <lineage>
        <taxon>Eukaryota</taxon>
        <taxon>Viridiplantae</taxon>
        <taxon>Streptophyta</taxon>
        <taxon>Embryophyta</taxon>
        <taxon>Tracheophyta</taxon>
        <taxon>Spermatophyta</taxon>
        <taxon>Magnoliopsida</taxon>
        <taxon>eudicotyledons</taxon>
        <taxon>Gunneridae</taxon>
        <taxon>Pentapetalae</taxon>
        <taxon>rosids</taxon>
        <taxon>malvids</taxon>
        <taxon>Sapindales</taxon>
        <taxon>Anacardiaceae</taxon>
        <taxon>Pistacia</taxon>
    </lineage>
</organism>
<evidence type="ECO:0000313" key="2">
    <source>
        <dbReference type="Proteomes" id="UP001164250"/>
    </source>
</evidence>
<reference evidence="2" key="1">
    <citation type="journal article" date="2023" name="G3 (Bethesda)">
        <title>Genome assembly and association tests identify interacting loci associated with vigor, precocity, and sex in interspecific pistachio rootstocks.</title>
        <authorList>
            <person name="Palmer W."/>
            <person name="Jacygrad E."/>
            <person name="Sagayaradj S."/>
            <person name="Cavanaugh K."/>
            <person name="Han R."/>
            <person name="Bertier L."/>
            <person name="Beede B."/>
            <person name="Kafkas S."/>
            <person name="Golino D."/>
            <person name="Preece J."/>
            <person name="Michelmore R."/>
        </authorList>
    </citation>
    <scope>NUCLEOTIDE SEQUENCE [LARGE SCALE GENOMIC DNA]</scope>
</reference>
<keyword evidence="2" id="KW-1185">Reference proteome</keyword>
<dbReference type="EMBL" id="CM047900">
    <property type="protein sequence ID" value="KAJ0098868.1"/>
    <property type="molecule type" value="Genomic_DNA"/>
</dbReference>
<comment type="caution">
    <text evidence="1">The sequence shown here is derived from an EMBL/GenBank/DDBJ whole genome shotgun (WGS) entry which is preliminary data.</text>
</comment>
<sequence length="111" mass="12226">MAFHHSHNLTISSSSLSGAVDPRSKFITDAKTTSLHLNGAKEKIKKLFDKIDLSVSSYDTACVAMVPSPYSPQTPCFPQCVNWLLDNQLHDGSWGLPQRPSWLVKDALCVP</sequence>
<accession>A0ACC1BIW0</accession>
<evidence type="ECO:0000313" key="1">
    <source>
        <dbReference type="EMBL" id="KAJ0098868.1"/>
    </source>
</evidence>
<protein>
    <submittedName>
        <fullName evidence="1">Uncharacterized protein</fullName>
    </submittedName>
</protein>
<name>A0ACC1BIW0_9ROSI</name>